<keyword evidence="3" id="KW-0732">Signal</keyword>
<dbReference type="EMBL" id="VJVV01000004">
    <property type="protein sequence ID" value="TRO82308.1"/>
    <property type="molecule type" value="Genomic_DNA"/>
</dbReference>
<feature type="domain" description="PpiC" evidence="6">
    <location>
        <begin position="380"/>
        <end position="496"/>
    </location>
</feature>
<reference evidence="7 8" key="1">
    <citation type="submission" date="2019-07" db="EMBL/GenBank/DDBJ databases">
        <title>Insights of Desulfuromonas acetexigens electromicrobiology.</title>
        <authorList>
            <person name="Katuri K."/>
            <person name="Sapireddy V."/>
            <person name="Shaw D.R."/>
            <person name="Saikaly P."/>
        </authorList>
    </citation>
    <scope>NUCLEOTIDE SEQUENCE [LARGE SCALE GENOMIC DNA]</scope>
    <source>
        <strain evidence="7 8">2873</strain>
    </source>
</reference>
<dbReference type="PANTHER" id="PTHR47245:SF1">
    <property type="entry name" value="FOLDASE PROTEIN PRSA"/>
    <property type="match status" value="1"/>
</dbReference>
<dbReference type="AlphaFoldDB" id="A0A550JGG4"/>
<name>A0A550JGG4_9BACT</name>
<keyword evidence="5" id="KW-0413">Isomerase</keyword>
<evidence type="ECO:0000313" key="8">
    <source>
        <dbReference type="Proteomes" id="UP000317155"/>
    </source>
</evidence>
<evidence type="ECO:0000256" key="2">
    <source>
        <dbReference type="ARBA" id="ARBA00013194"/>
    </source>
</evidence>
<dbReference type="Pfam" id="PF13145">
    <property type="entry name" value="Rotamase_2"/>
    <property type="match status" value="2"/>
</dbReference>
<keyword evidence="8" id="KW-1185">Reference proteome</keyword>
<keyword evidence="4" id="KW-0697">Rotamase</keyword>
<dbReference type="SUPFAM" id="SSF54534">
    <property type="entry name" value="FKBP-like"/>
    <property type="match status" value="2"/>
</dbReference>
<evidence type="ECO:0000259" key="6">
    <source>
        <dbReference type="Pfam" id="PF13145"/>
    </source>
</evidence>
<evidence type="ECO:0000256" key="3">
    <source>
        <dbReference type="ARBA" id="ARBA00022729"/>
    </source>
</evidence>
<comment type="caution">
    <text evidence="7">The sequence shown here is derived from an EMBL/GenBank/DDBJ whole genome shotgun (WGS) entry which is preliminary data.</text>
</comment>
<protein>
    <recommendedName>
        <fullName evidence="2">peptidylprolyl isomerase</fullName>
        <ecNumber evidence="2">5.2.1.8</ecNumber>
    </recommendedName>
</protein>
<dbReference type="GO" id="GO:0003755">
    <property type="term" value="F:peptidyl-prolyl cis-trans isomerase activity"/>
    <property type="evidence" value="ECO:0007669"/>
    <property type="project" value="UniProtKB-KW"/>
</dbReference>
<organism evidence="7 8">
    <name type="scientific">Trichloromonas acetexigens</name>
    <dbReference type="NCBI Taxonomy" id="38815"/>
    <lineage>
        <taxon>Bacteria</taxon>
        <taxon>Pseudomonadati</taxon>
        <taxon>Thermodesulfobacteriota</taxon>
        <taxon>Desulfuromonadia</taxon>
        <taxon>Desulfuromonadales</taxon>
        <taxon>Trichloromonadaceae</taxon>
        <taxon>Trichloromonas</taxon>
    </lineage>
</organism>
<evidence type="ECO:0000256" key="4">
    <source>
        <dbReference type="ARBA" id="ARBA00023110"/>
    </source>
</evidence>
<evidence type="ECO:0000313" key="7">
    <source>
        <dbReference type="EMBL" id="TRO82308.1"/>
    </source>
</evidence>
<feature type="domain" description="PpiC" evidence="6">
    <location>
        <begin position="135"/>
        <end position="235"/>
    </location>
</feature>
<evidence type="ECO:0000256" key="1">
    <source>
        <dbReference type="ARBA" id="ARBA00000971"/>
    </source>
</evidence>
<comment type="catalytic activity">
    <reaction evidence="1">
        <text>[protein]-peptidylproline (omega=180) = [protein]-peptidylproline (omega=0)</text>
        <dbReference type="Rhea" id="RHEA:16237"/>
        <dbReference type="Rhea" id="RHEA-COMP:10747"/>
        <dbReference type="Rhea" id="RHEA-COMP:10748"/>
        <dbReference type="ChEBI" id="CHEBI:83833"/>
        <dbReference type="ChEBI" id="CHEBI:83834"/>
        <dbReference type="EC" id="5.2.1.8"/>
    </reaction>
</comment>
<sequence length="549" mass="61767">MQTLGCRASVFLVLVVSLVLPGAALAFLWGDAQELVSVNDTRLTTEDYRDWWREWQEKEMPVPETPDEFVDWMLLFQEAQAMQLDQNPEFLKKVGIFLKVRALMQLKQEEVGAKTKMPDDKTLWEAYRKGYTPIYNLHMVAVDAEEQAAEIRRLLDAGKSLADAAKETGLSGADEELAQSGSMRASKIPEALRKSIADAPAKSIVGPIPFGHSWYFLEVLERSDGSKEDFAKVKNDLIRHDLKVQENELTRQLTEALAKKYQVTVDEELLGRITAEGFPKEDGEKTVLRVGNTVVSVDALYQATLKELEMRGGAHRKSLDFEATKQRVVADAVAQTVTGLEALDRHYESQPPLKATYDFYRQHRMIKELEKAVLEPGIKVDENDAKAYYAAHPELFSRGGLVELSVVQTNEVKLAEQVEEELKAGGDFFKVMQPLSPAGVEVRRTPLDHLHPVIQQAVATMAPGQVSGALKDGDNIYFVKLIRTDETESIPFEKVAEDIRTRLREERFAAAKSELVKTLRDRSAIKVNQRAWNSLRKSLIKEGDGKNEK</sequence>
<dbReference type="SUPFAM" id="SSF109998">
    <property type="entry name" value="Triger factor/SurA peptide-binding domain-like"/>
    <property type="match status" value="1"/>
</dbReference>
<proteinExistence type="predicted"/>
<dbReference type="InterPro" id="IPR046357">
    <property type="entry name" value="PPIase_dom_sf"/>
</dbReference>
<dbReference type="InterPro" id="IPR050245">
    <property type="entry name" value="PrsA_foldase"/>
</dbReference>
<dbReference type="InterPro" id="IPR027304">
    <property type="entry name" value="Trigger_fact/SurA_dom_sf"/>
</dbReference>
<dbReference type="Gene3D" id="3.10.50.40">
    <property type="match status" value="2"/>
</dbReference>
<dbReference type="Gene3D" id="1.10.4030.10">
    <property type="entry name" value="Porin chaperone SurA, peptide-binding domain"/>
    <property type="match status" value="1"/>
</dbReference>
<dbReference type="InterPro" id="IPR000297">
    <property type="entry name" value="PPIase_PpiC"/>
</dbReference>
<accession>A0A550JGG4</accession>
<gene>
    <name evidence="7" type="ORF">FL622_06950</name>
</gene>
<dbReference type="OrthoDB" id="9028at2"/>
<dbReference type="RefSeq" id="WP_092057357.1">
    <property type="nucleotide sequence ID" value="NZ_FOJJ01000034.1"/>
</dbReference>
<evidence type="ECO:0000256" key="5">
    <source>
        <dbReference type="ARBA" id="ARBA00023235"/>
    </source>
</evidence>
<dbReference type="EC" id="5.2.1.8" evidence="2"/>
<dbReference type="Proteomes" id="UP000317155">
    <property type="component" value="Unassembled WGS sequence"/>
</dbReference>
<dbReference type="PANTHER" id="PTHR47245">
    <property type="entry name" value="PEPTIDYLPROLYL ISOMERASE"/>
    <property type="match status" value="1"/>
</dbReference>